<feature type="region of interest" description="Disordered" evidence="1">
    <location>
        <begin position="57"/>
        <end position="84"/>
    </location>
</feature>
<evidence type="ECO:0000313" key="3">
    <source>
        <dbReference type="EMBL" id="TFK97846.1"/>
    </source>
</evidence>
<gene>
    <name evidence="3" type="ORF">BDV98DRAFT_607316</name>
</gene>
<dbReference type="EMBL" id="ML178844">
    <property type="protein sequence ID" value="TFK97846.1"/>
    <property type="molecule type" value="Genomic_DNA"/>
</dbReference>
<dbReference type="InterPro" id="IPR036864">
    <property type="entry name" value="Zn2-C6_fun-type_DNA-bd_sf"/>
</dbReference>
<dbReference type="PROSITE" id="PS00463">
    <property type="entry name" value="ZN2_CY6_FUNGAL_1"/>
    <property type="match status" value="1"/>
</dbReference>
<dbReference type="CDD" id="cd00067">
    <property type="entry name" value="GAL4"/>
    <property type="match status" value="1"/>
</dbReference>
<dbReference type="SUPFAM" id="SSF57701">
    <property type="entry name" value="Zn2/Cys6 DNA-binding domain"/>
    <property type="match status" value="1"/>
</dbReference>
<evidence type="ECO:0000259" key="2">
    <source>
        <dbReference type="PROSITE" id="PS50048"/>
    </source>
</evidence>
<dbReference type="Gene3D" id="4.10.240.10">
    <property type="entry name" value="Zn(2)-C6 fungal-type DNA-binding domain"/>
    <property type="match status" value="1"/>
</dbReference>
<evidence type="ECO:0000256" key="1">
    <source>
        <dbReference type="SAM" id="MobiDB-lite"/>
    </source>
</evidence>
<dbReference type="OrthoDB" id="2260578at2759"/>
<keyword evidence="4" id="KW-1185">Reference proteome</keyword>
<sequence length="175" mass="19627">MAPSSKKQHRSARTPMACTRCRQLKVKCNVDSYDRDCQKCKKDRADCCYQPAIPHYSGPSRESTDAGSTMTPKPNRRSSHTVPPLFARCLMPARESPLHPDSRSTLPAPTQQFYPPTYDYSPYHGQPFAGKNYPHFSGASLDQPLYGYAEHYPLVYSDNAYVRCSATLRNPTGSS</sequence>
<protein>
    <recommendedName>
        <fullName evidence="2">Zn(2)-C6 fungal-type domain-containing protein</fullName>
    </recommendedName>
</protein>
<dbReference type="Proteomes" id="UP000305067">
    <property type="component" value="Unassembled WGS sequence"/>
</dbReference>
<dbReference type="InterPro" id="IPR001138">
    <property type="entry name" value="Zn2Cys6_DnaBD"/>
</dbReference>
<organism evidence="3 4">
    <name type="scientific">Pterulicium gracile</name>
    <dbReference type="NCBI Taxonomy" id="1884261"/>
    <lineage>
        <taxon>Eukaryota</taxon>
        <taxon>Fungi</taxon>
        <taxon>Dikarya</taxon>
        <taxon>Basidiomycota</taxon>
        <taxon>Agaricomycotina</taxon>
        <taxon>Agaricomycetes</taxon>
        <taxon>Agaricomycetidae</taxon>
        <taxon>Agaricales</taxon>
        <taxon>Pleurotineae</taxon>
        <taxon>Pterulaceae</taxon>
        <taxon>Pterulicium</taxon>
    </lineage>
</organism>
<accession>A0A5C3Q8E9</accession>
<dbReference type="Pfam" id="PF00172">
    <property type="entry name" value="Zn_clus"/>
    <property type="match status" value="1"/>
</dbReference>
<proteinExistence type="predicted"/>
<dbReference type="PROSITE" id="PS50048">
    <property type="entry name" value="ZN2_CY6_FUNGAL_2"/>
    <property type="match status" value="1"/>
</dbReference>
<reference evidence="3 4" key="1">
    <citation type="journal article" date="2019" name="Nat. Ecol. Evol.">
        <title>Megaphylogeny resolves global patterns of mushroom evolution.</title>
        <authorList>
            <person name="Varga T."/>
            <person name="Krizsan K."/>
            <person name="Foldi C."/>
            <person name="Dima B."/>
            <person name="Sanchez-Garcia M."/>
            <person name="Sanchez-Ramirez S."/>
            <person name="Szollosi G.J."/>
            <person name="Szarkandi J.G."/>
            <person name="Papp V."/>
            <person name="Albert L."/>
            <person name="Andreopoulos W."/>
            <person name="Angelini C."/>
            <person name="Antonin V."/>
            <person name="Barry K.W."/>
            <person name="Bougher N.L."/>
            <person name="Buchanan P."/>
            <person name="Buyck B."/>
            <person name="Bense V."/>
            <person name="Catcheside P."/>
            <person name="Chovatia M."/>
            <person name="Cooper J."/>
            <person name="Damon W."/>
            <person name="Desjardin D."/>
            <person name="Finy P."/>
            <person name="Geml J."/>
            <person name="Haridas S."/>
            <person name="Hughes K."/>
            <person name="Justo A."/>
            <person name="Karasinski D."/>
            <person name="Kautmanova I."/>
            <person name="Kiss B."/>
            <person name="Kocsube S."/>
            <person name="Kotiranta H."/>
            <person name="LaButti K.M."/>
            <person name="Lechner B.E."/>
            <person name="Liimatainen K."/>
            <person name="Lipzen A."/>
            <person name="Lukacs Z."/>
            <person name="Mihaltcheva S."/>
            <person name="Morgado L.N."/>
            <person name="Niskanen T."/>
            <person name="Noordeloos M.E."/>
            <person name="Ohm R.A."/>
            <person name="Ortiz-Santana B."/>
            <person name="Ovrebo C."/>
            <person name="Racz N."/>
            <person name="Riley R."/>
            <person name="Savchenko A."/>
            <person name="Shiryaev A."/>
            <person name="Soop K."/>
            <person name="Spirin V."/>
            <person name="Szebenyi C."/>
            <person name="Tomsovsky M."/>
            <person name="Tulloss R.E."/>
            <person name="Uehling J."/>
            <person name="Grigoriev I.V."/>
            <person name="Vagvolgyi C."/>
            <person name="Papp T."/>
            <person name="Martin F.M."/>
            <person name="Miettinen O."/>
            <person name="Hibbett D.S."/>
            <person name="Nagy L.G."/>
        </authorList>
    </citation>
    <scope>NUCLEOTIDE SEQUENCE [LARGE SCALE GENOMIC DNA]</scope>
    <source>
        <strain evidence="3 4">CBS 309.79</strain>
    </source>
</reference>
<dbReference type="AlphaFoldDB" id="A0A5C3Q8E9"/>
<dbReference type="GO" id="GO:0000981">
    <property type="term" value="F:DNA-binding transcription factor activity, RNA polymerase II-specific"/>
    <property type="evidence" value="ECO:0007669"/>
    <property type="project" value="InterPro"/>
</dbReference>
<evidence type="ECO:0000313" key="4">
    <source>
        <dbReference type="Proteomes" id="UP000305067"/>
    </source>
</evidence>
<feature type="domain" description="Zn(2)-C6 fungal-type" evidence="2">
    <location>
        <begin position="17"/>
        <end position="49"/>
    </location>
</feature>
<name>A0A5C3Q8E9_9AGAR</name>
<dbReference type="GO" id="GO:0008270">
    <property type="term" value="F:zinc ion binding"/>
    <property type="evidence" value="ECO:0007669"/>
    <property type="project" value="InterPro"/>
</dbReference>